<dbReference type="Proteomes" id="UP000694568">
    <property type="component" value="Unplaced"/>
</dbReference>
<dbReference type="AlphaFoldDB" id="A0A8C9XEG4"/>
<protein>
    <submittedName>
        <fullName evidence="1">Uncharacterized protein</fullName>
    </submittedName>
</protein>
<evidence type="ECO:0000313" key="1">
    <source>
        <dbReference type="Ensembl" id="ENSSLUP00000009491.1"/>
    </source>
</evidence>
<reference evidence="1" key="1">
    <citation type="submission" date="2025-08" db="UniProtKB">
        <authorList>
            <consortium name="Ensembl"/>
        </authorList>
    </citation>
    <scope>IDENTIFICATION</scope>
</reference>
<name>A0A8C9XEG4_SANLU</name>
<organism evidence="1 2">
    <name type="scientific">Sander lucioperca</name>
    <name type="common">Pike-perch</name>
    <name type="synonym">Perca lucioperca</name>
    <dbReference type="NCBI Taxonomy" id="283035"/>
    <lineage>
        <taxon>Eukaryota</taxon>
        <taxon>Metazoa</taxon>
        <taxon>Chordata</taxon>
        <taxon>Craniata</taxon>
        <taxon>Vertebrata</taxon>
        <taxon>Euteleostomi</taxon>
        <taxon>Actinopterygii</taxon>
        <taxon>Neopterygii</taxon>
        <taxon>Teleostei</taxon>
        <taxon>Neoteleostei</taxon>
        <taxon>Acanthomorphata</taxon>
        <taxon>Eupercaria</taxon>
        <taxon>Perciformes</taxon>
        <taxon>Percoidei</taxon>
        <taxon>Percidae</taxon>
        <taxon>Luciopercinae</taxon>
        <taxon>Sander</taxon>
    </lineage>
</organism>
<reference evidence="1" key="2">
    <citation type="submission" date="2025-09" db="UniProtKB">
        <authorList>
            <consortium name="Ensembl"/>
        </authorList>
    </citation>
    <scope>IDENTIFICATION</scope>
</reference>
<proteinExistence type="predicted"/>
<accession>A0A8C9XEG4</accession>
<dbReference type="GeneTree" id="ENSGT00940000181572"/>
<evidence type="ECO:0000313" key="2">
    <source>
        <dbReference type="Proteomes" id="UP000694568"/>
    </source>
</evidence>
<keyword evidence="2" id="KW-1185">Reference proteome</keyword>
<dbReference type="Ensembl" id="ENSSLUT00000009794.1">
    <property type="protein sequence ID" value="ENSSLUP00000009491.1"/>
    <property type="gene ID" value="ENSSLUG00000004476.1"/>
</dbReference>
<sequence>MVFCEKITWHYQNVAAVYSKMKREETAIRSSFKTGSPSPITTLTVAVAERDSGPLSVTKTTTVCFGSSSSMNARTVLISPVCRPTINRLVKSPGSSGSRAVTEHKVEPGLLFSVTYAL</sequence>